<dbReference type="Proteomes" id="UP000437068">
    <property type="component" value="Unassembled WGS sequence"/>
</dbReference>
<evidence type="ECO:0000313" key="11">
    <source>
        <dbReference type="Proteomes" id="UP000440732"/>
    </source>
</evidence>
<dbReference type="Proteomes" id="UP000441208">
    <property type="component" value="Unassembled WGS sequence"/>
</dbReference>
<evidence type="ECO:0000313" key="3">
    <source>
        <dbReference type="EMBL" id="KAE8926144.1"/>
    </source>
</evidence>
<feature type="compositionally biased region" description="Basic residues" evidence="1">
    <location>
        <begin position="181"/>
        <end position="191"/>
    </location>
</feature>
<evidence type="ECO:0008006" key="13">
    <source>
        <dbReference type="Google" id="ProtNLM"/>
    </source>
</evidence>
<feature type="region of interest" description="Disordered" evidence="1">
    <location>
        <begin position="171"/>
        <end position="207"/>
    </location>
</feature>
<dbReference type="EMBL" id="QXGF01002105">
    <property type="protein sequence ID" value="KAE8926144.1"/>
    <property type="molecule type" value="Genomic_DNA"/>
</dbReference>
<evidence type="ECO:0000313" key="7">
    <source>
        <dbReference type="EMBL" id="KAE9297789.1"/>
    </source>
</evidence>
<proteinExistence type="predicted"/>
<evidence type="ECO:0000313" key="9">
    <source>
        <dbReference type="Proteomes" id="UP000433483"/>
    </source>
</evidence>
<gene>
    <name evidence="7" type="ORF">PF001_g16243</name>
    <name evidence="6" type="ORF">PF005_g22765</name>
    <name evidence="5" type="ORF">PF006_g21960</name>
    <name evidence="4" type="ORF">PF007_g23171</name>
    <name evidence="3" type="ORF">PF009_g23656</name>
</gene>
<keyword evidence="2" id="KW-0732">Signal</keyword>
<sequence>MTSLIRFSAFSSAILASDVVTADTLDSNVLLSRESAAALNSRIVCRYFTERSLATSSLWWLSCAISVSFRYAITPRDCWMASLESPTITRSSVMARPSAAETQLFIPAYLVRWLRDKRWQRSLSSTPAASIISRSNSHSHYASPFSLSHRTRGRVRCMRSVVEHITDVGPNDRSLTLRMDRRPRRATRPNRRNSSIRLGAVDRGRQH</sequence>
<feature type="signal peptide" evidence="2">
    <location>
        <begin position="1"/>
        <end position="16"/>
    </location>
</feature>
<dbReference type="EMBL" id="QXGB01002084">
    <property type="protein sequence ID" value="KAE9181754.1"/>
    <property type="molecule type" value="Genomic_DNA"/>
</dbReference>
<evidence type="ECO:0000256" key="2">
    <source>
        <dbReference type="SAM" id="SignalP"/>
    </source>
</evidence>
<evidence type="ECO:0000313" key="10">
    <source>
        <dbReference type="Proteomes" id="UP000437068"/>
    </source>
</evidence>
<dbReference type="EMBL" id="QXGA01002082">
    <property type="protein sequence ID" value="KAE9104229.1"/>
    <property type="molecule type" value="Genomic_DNA"/>
</dbReference>
<keyword evidence="9" id="KW-1185">Reference proteome</keyword>
<evidence type="ECO:0000256" key="1">
    <source>
        <dbReference type="SAM" id="MobiDB-lite"/>
    </source>
</evidence>
<dbReference type="Proteomes" id="UP000440732">
    <property type="component" value="Unassembled WGS sequence"/>
</dbReference>
<comment type="caution">
    <text evidence="5">The sequence shown here is derived from an EMBL/GenBank/DDBJ whole genome shotgun (WGS) entry which is preliminary data.</text>
</comment>
<feature type="chain" id="PRO_5036380541" description="RxLR effector protein" evidence="2">
    <location>
        <begin position="17"/>
        <end position="207"/>
    </location>
</feature>
<dbReference type="EMBL" id="QXGE01001103">
    <property type="protein sequence ID" value="KAE9297789.1"/>
    <property type="molecule type" value="Genomic_DNA"/>
</dbReference>
<dbReference type="EMBL" id="QXFZ01002154">
    <property type="protein sequence ID" value="KAE9080112.1"/>
    <property type="molecule type" value="Genomic_DNA"/>
</dbReference>
<evidence type="ECO:0000313" key="8">
    <source>
        <dbReference type="Proteomes" id="UP000429523"/>
    </source>
</evidence>
<dbReference type="AlphaFoldDB" id="A0A6A3S1S9"/>
<evidence type="ECO:0000313" key="12">
    <source>
        <dbReference type="Proteomes" id="UP000441208"/>
    </source>
</evidence>
<evidence type="ECO:0000313" key="6">
    <source>
        <dbReference type="EMBL" id="KAE9181754.1"/>
    </source>
</evidence>
<dbReference type="Proteomes" id="UP000433483">
    <property type="component" value="Unassembled WGS sequence"/>
</dbReference>
<evidence type="ECO:0000313" key="4">
    <source>
        <dbReference type="EMBL" id="KAE9080112.1"/>
    </source>
</evidence>
<accession>A0A6A3S1S9</accession>
<evidence type="ECO:0000313" key="5">
    <source>
        <dbReference type="EMBL" id="KAE9104229.1"/>
    </source>
</evidence>
<dbReference type="Proteomes" id="UP000429523">
    <property type="component" value="Unassembled WGS sequence"/>
</dbReference>
<organism evidence="5 11">
    <name type="scientific">Phytophthora fragariae</name>
    <dbReference type="NCBI Taxonomy" id="53985"/>
    <lineage>
        <taxon>Eukaryota</taxon>
        <taxon>Sar</taxon>
        <taxon>Stramenopiles</taxon>
        <taxon>Oomycota</taxon>
        <taxon>Peronosporomycetes</taxon>
        <taxon>Peronosporales</taxon>
        <taxon>Peronosporaceae</taxon>
        <taxon>Phytophthora</taxon>
    </lineage>
</organism>
<protein>
    <recommendedName>
        <fullName evidence="13">RxLR effector protein</fullName>
    </recommendedName>
</protein>
<name>A0A6A3S1S9_9STRA</name>
<reference evidence="8 9" key="1">
    <citation type="submission" date="2018-08" db="EMBL/GenBank/DDBJ databases">
        <title>Genomic investigation of the strawberry pathogen Phytophthora fragariae indicates pathogenicity is determined by transcriptional variation in three key races.</title>
        <authorList>
            <person name="Adams T.M."/>
            <person name="Armitage A.D."/>
            <person name="Sobczyk M.K."/>
            <person name="Bates H.J."/>
            <person name="Dunwell J.M."/>
            <person name="Nellist C.F."/>
            <person name="Harrison R.J."/>
        </authorList>
    </citation>
    <scope>NUCLEOTIDE SEQUENCE [LARGE SCALE GENOMIC DNA]</scope>
    <source>
        <strain evidence="7 10">A4</strain>
        <strain evidence="6 9">NOV-27</strain>
        <strain evidence="5 11">NOV-5</strain>
        <strain evidence="4 12">NOV-71</strain>
        <strain evidence="3 8">NOV-9</strain>
    </source>
</reference>